<gene>
    <name evidence="1" type="ORF">DSO57_1007923</name>
</gene>
<keyword evidence="2" id="KW-1185">Reference proteome</keyword>
<comment type="caution">
    <text evidence="1">The sequence shown here is derived from an EMBL/GenBank/DDBJ whole genome shotgun (WGS) entry which is preliminary data.</text>
</comment>
<evidence type="ECO:0000313" key="1">
    <source>
        <dbReference type="EMBL" id="KAJ9082066.1"/>
    </source>
</evidence>
<accession>A0ACC2U5V4</accession>
<dbReference type="EMBL" id="QTSX02001444">
    <property type="protein sequence ID" value="KAJ9082066.1"/>
    <property type="molecule type" value="Genomic_DNA"/>
</dbReference>
<name>A0ACC2U5V4_9FUNG</name>
<proteinExistence type="predicted"/>
<dbReference type="Proteomes" id="UP001165960">
    <property type="component" value="Unassembled WGS sequence"/>
</dbReference>
<evidence type="ECO:0000313" key="2">
    <source>
        <dbReference type="Proteomes" id="UP001165960"/>
    </source>
</evidence>
<protein>
    <submittedName>
        <fullName evidence="1">Uncharacterized protein</fullName>
    </submittedName>
</protein>
<sequence length="108" mass="11613">MALFAHHAQAAANPNHISTMASGIDQVSHEATNGSQNPKTANQMALSGSQGRHTLLPDNQPARHRRKSINLEIVLEMVEKQGMLMSLGEIAATMGFAKFCNRVSSLSC</sequence>
<organism evidence="1 2">
    <name type="scientific">Entomophthora muscae</name>
    <dbReference type="NCBI Taxonomy" id="34485"/>
    <lineage>
        <taxon>Eukaryota</taxon>
        <taxon>Fungi</taxon>
        <taxon>Fungi incertae sedis</taxon>
        <taxon>Zoopagomycota</taxon>
        <taxon>Entomophthoromycotina</taxon>
        <taxon>Entomophthoromycetes</taxon>
        <taxon>Entomophthorales</taxon>
        <taxon>Entomophthoraceae</taxon>
        <taxon>Entomophthora</taxon>
    </lineage>
</organism>
<reference evidence="1" key="1">
    <citation type="submission" date="2022-04" db="EMBL/GenBank/DDBJ databases">
        <title>Genome of the entomopathogenic fungus Entomophthora muscae.</title>
        <authorList>
            <person name="Elya C."/>
            <person name="Lovett B.R."/>
            <person name="Lee E."/>
            <person name="Macias A.M."/>
            <person name="Hajek A.E."/>
            <person name="De Bivort B.L."/>
            <person name="Kasson M.T."/>
            <person name="De Fine Licht H.H."/>
            <person name="Stajich J.E."/>
        </authorList>
    </citation>
    <scope>NUCLEOTIDE SEQUENCE</scope>
    <source>
        <strain evidence="1">Berkeley</strain>
    </source>
</reference>